<protein>
    <submittedName>
        <fullName evidence="2">Uncharacterized protein</fullName>
    </submittedName>
</protein>
<dbReference type="Proteomes" id="UP000287224">
    <property type="component" value="Unassembled WGS sequence"/>
</dbReference>
<accession>A0A401ZGN5</accession>
<gene>
    <name evidence="2" type="ORF">KDAU_31770</name>
</gene>
<proteinExistence type="predicted"/>
<comment type="caution">
    <text evidence="2">The sequence shown here is derived from an EMBL/GenBank/DDBJ whole genome shotgun (WGS) entry which is preliminary data.</text>
</comment>
<evidence type="ECO:0000313" key="3">
    <source>
        <dbReference type="Proteomes" id="UP000287224"/>
    </source>
</evidence>
<organism evidence="2 3">
    <name type="scientific">Dictyobacter aurantiacus</name>
    <dbReference type="NCBI Taxonomy" id="1936993"/>
    <lineage>
        <taxon>Bacteria</taxon>
        <taxon>Bacillati</taxon>
        <taxon>Chloroflexota</taxon>
        <taxon>Ktedonobacteria</taxon>
        <taxon>Ktedonobacterales</taxon>
        <taxon>Dictyobacteraceae</taxon>
        <taxon>Dictyobacter</taxon>
    </lineage>
</organism>
<dbReference type="AlphaFoldDB" id="A0A401ZGN5"/>
<sequence length="184" mass="19265">MNSTVHSVQRLLMYGRKDIPTTVTTTTTAATAVATVAATAAATVVATSTPMSYDEVNQTVDVGNGPQVPSNQGQPINGAQDPQSSANFDGIDNNDESKVINVDDNTKIVLDQGSSVVVINSDENCDNDHNDHHHNDHHHHHHNNNRSSGHVFAAGGVVAGAVAPRGGYPAMPFTGGDPRPQASK</sequence>
<feature type="compositionally biased region" description="Basic residues" evidence="1">
    <location>
        <begin position="135"/>
        <end position="144"/>
    </location>
</feature>
<dbReference type="EMBL" id="BIFQ01000001">
    <property type="protein sequence ID" value="GCE05848.1"/>
    <property type="molecule type" value="Genomic_DNA"/>
</dbReference>
<feature type="region of interest" description="Disordered" evidence="1">
    <location>
        <begin position="123"/>
        <end position="150"/>
    </location>
</feature>
<keyword evidence="3" id="KW-1185">Reference proteome</keyword>
<feature type="region of interest" description="Disordered" evidence="1">
    <location>
        <begin position="56"/>
        <end position="98"/>
    </location>
</feature>
<evidence type="ECO:0000256" key="1">
    <source>
        <dbReference type="SAM" id="MobiDB-lite"/>
    </source>
</evidence>
<name>A0A401ZGN5_9CHLR</name>
<evidence type="ECO:0000313" key="2">
    <source>
        <dbReference type="EMBL" id="GCE05848.1"/>
    </source>
</evidence>
<feature type="compositionally biased region" description="Polar residues" evidence="1">
    <location>
        <begin position="56"/>
        <end position="87"/>
    </location>
</feature>
<reference evidence="3" key="1">
    <citation type="submission" date="2018-12" db="EMBL/GenBank/DDBJ databases">
        <title>Tengunoibacter tsumagoiensis gen. nov., sp. nov., Dictyobacter kobayashii sp. nov., D. alpinus sp. nov., and D. joshuensis sp. nov. and description of Dictyobacteraceae fam. nov. within the order Ktedonobacterales isolated from Tengu-no-mugimeshi.</title>
        <authorList>
            <person name="Wang C.M."/>
            <person name="Zheng Y."/>
            <person name="Sakai Y."/>
            <person name="Toyoda A."/>
            <person name="Minakuchi Y."/>
            <person name="Abe K."/>
            <person name="Yokota A."/>
            <person name="Yabe S."/>
        </authorList>
    </citation>
    <scope>NUCLEOTIDE SEQUENCE [LARGE SCALE GENOMIC DNA]</scope>
    <source>
        <strain evidence="3">S-27</strain>
    </source>
</reference>